<dbReference type="Gene3D" id="3.40.50.300">
    <property type="entry name" value="P-loop containing nucleotide triphosphate hydrolases"/>
    <property type="match status" value="1"/>
</dbReference>
<feature type="coiled-coil region" evidence="1">
    <location>
        <begin position="403"/>
        <end position="430"/>
    </location>
</feature>
<organism evidence="2">
    <name type="scientific">marine sediment metagenome</name>
    <dbReference type="NCBI Taxonomy" id="412755"/>
    <lineage>
        <taxon>unclassified sequences</taxon>
        <taxon>metagenomes</taxon>
        <taxon>ecological metagenomes</taxon>
    </lineage>
</organism>
<dbReference type="EMBL" id="LAZR01004415">
    <property type="protein sequence ID" value="KKN08803.1"/>
    <property type="molecule type" value="Genomic_DNA"/>
</dbReference>
<protein>
    <recommendedName>
        <fullName evidence="3">Rad50/SbcC-type AAA domain-containing protein</fullName>
    </recommendedName>
</protein>
<feature type="coiled-coil region" evidence="1">
    <location>
        <begin position="257"/>
        <end position="354"/>
    </location>
</feature>
<evidence type="ECO:0000313" key="2">
    <source>
        <dbReference type="EMBL" id="KKN08803.1"/>
    </source>
</evidence>
<gene>
    <name evidence="2" type="ORF">LCGC14_1053050</name>
</gene>
<evidence type="ECO:0008006" key="3">
    <source>
        <dbReference type="Google" id="ProtNLM"/>
    </source>
</evidence>
<sequence>MKITLKSLAGKNFKGQREFFAEFGKKTRISGENGSGKTTIYDMFLWLRGGKDSDGRADFAVRPLDAQNQPVNGLTVSVTAVLGVNDQTHTYRKDQTERLSKKIVKGFTNEYWIDEVPMSEKEFDEHNNRHCEKEVFRILTDLRYFCADEKHGGMHWNKNRSILTDCAGDIPQPEGFEELLNPAFLKGRSIDQMKKVLKDRKVLLEKEVGNSKNPGTLSIQIGEVKTGMVDCDSADAEVKRKFVKQNIKGIEGKRTVLLDSEKERAEKAQELIDLKSKRGEREVALKTDTSGIKKYIDEKAEIEKMLGDAQAKATKINDELGDKLYAVCQQEKSLDRANKELDEIRQKRDNFITEPANDICFNCKQKLPPDMIVSDESRDLDKANIMQEGKTKAAEIKFVTGNIDTLNGEIKVLQDRYTDAEKTLDSIEESKGRRFAELDQMIAENPTKNPATDTEWNKLNAAVHLKANEIGEPATEKLKEIELELWNKNSELTKLNEALAQKDRLEQDKARIVELEAEQKEKTQQLLDVEKSLADIQAYKTEESKNIEAAVNGMFRHVKFKLFKELMDGETDTIDCCVATLRGVAYPDMSYGEKKFAEVDIINTLSKHYDADLPLFIDNAEGLTLPIEFDGQLISLFAVEGQKELKVENA</sequence>
<dbReference type="SUPFAM" id="SSF52540">
    <property type="entry name" value="P-loop containing nucleoside triphosphate hydrolases"/>
    <property type="match status" value="1"/>
</dbReference>
<comment type="caution">
    <text evidence="2">The sequence shown here is derived from an EMBL/GenBank/DDBJ whole genome shotgun (WGS) entry which is preliminary data.</text>
</comment>
<evidence type="ECO:0000256" key="1">
    <source>
        <dbReference type="SAM" id="Coils"/>
    </source>
</evidence>
<keyword evidence="1" id="KW-0175">Coiled coil</keyword>
<reference evidence="2" key="1">
    <citation type="journal article" date="2015" name="Nature">
        <title>Complex archaea that bridge the gap between prokaryotes and eukaryotes.</title>
        <authorList>
            <person name="Spang A."/>
            <person name="Saw J.H."/>
            <person name="Jorgensen S.L."/>
            <person name="Zaremba-Niedzwiedzka K."/>
            <person name="Martijn J."/>
            <person name="Lind A.E."/>
            <person name="van Eijk R."/>
            <person name="Schleper C."/>
            <person name="Guy L."/>
            <person name="Ettema T.J."/>
        </authorList>
    </citation>
    <scope>NUCLEOTIDE SEQUENCE</scope>
</reference>
<dbReference type="AlphaFoldDB" id="A0A0F9QUE3"/>
<name>A0A0F9QUE3_9ZZZZ</name>
<accession>A0A0F9QUE3</accession>
<proteinExistence type="predicted"/>
<dbReference type="InterPro" id="IPR027417">
    <property type="entry name" value="P-loop_NTPase"/>
</dbReference>
<feature type="coiled-coil region" evidence="1">
    <location>
        <begin position="478"/>
        <end position="532"/>
    </location>
</feature>